<dbReference type="Gene3D" id="2.70.98.40">
    <property type="entry name" value="Glycoside hydrolase, family 65, N-terminal domain"/>
    <property type="match status" value="1"/>
</dbReference>
<dbReference type="Gene3D" id="2.60.420.10">
    <property type="entry name" value="Maltose phosphorylase, domain 3"/>
    <property type="match status" value="1"/>
</dbReference>
<dbReference type="GO" id="GO:0030246">
    <property type="term" value="F:carbohydrate binding"/>
    <property type="evidence" value="ECO:0007669"/>
    <property type="project" value="InterPro"/>
</dbReference>
<dbReference type="RefSeq" id="WP_132380541.1">
    <property type="nucleotide sequence ID" value="NZ_DAIPCY010000020.1"/>
</dbReference>
<feature type="domain" description="Glycosyl hydrolase 94 supersandwich" evidence="3">
    <location>
        <begin position="11"/>
        <end position="281"/>
    </location>
</feature>
<dbReference type="AlphaFoldDB" id="A0A4R3K9H7"/>
<dbReference type="InterPro" id="IPR037828">
    <property type="entry name" value="GH94N_ChBP"/>
</dbReference>
<dbReference type="Gene3D" id="1.50.10.10">
    <property type="match status" value="1"/>
</dbReference>
<dbReference type="SMART" id="SM01068">
    <property type="entry name" value="CBM_X"/>
    <property type="match status" value="1"/>
</dbReference>
<dbReference type="CDD" id="cd11755">
    <property type="entry name" value="GH94N_ChBP_like"/>
    <property type="match status" value="1"/>
</dbReference>
<dbReference type="InterPro" id="IPR052047">
    <property type="entry name" value="GH94_Enzymes"/>
</dbReference>
<evidence type="ECO:0000256" key="1">
    <source>
        <dbReference type="ARBA" id="ARBA00022676"/>
    </source>
</evidence>
<name>A0A4R3K9H7_9FIRM</name>
<keyword evidence="1" id="KW-0328">Glycosyltransferase</keyword>
<keyword evidence="6" id="KW-1185">Reference proteome</keyword>
<dbReference type="PANTHER" id="PTHR37469:SF3">
    <property type="entry name" value="PUTATIVE-RELATED"/>
    <property type="match status" value="1"/>
</dbReference>
<dbReference type="InterPro" id="IPR011013">
    <property type="entry name" value="Gal_mutarotase_sf_dom"/>
</dbReference>
<feature type="domain" description="Glycosyl hydrolase 94 catalytic" evidence="4">
    <location>
        <begin position="295"/>
        <end position="726"/>
    </location>
</feature>
<dbReference type="GO" id="GO:0016757">
    <property type="term" value="F:glycosyltransferase activity"/>
    <property type="evidence" value="ECO:0007669"/>
    <property type="project" value="UniProtKB-KW"/>
</dbReference>
<dbReference type="Proteomes" id="UP000295726">
    <property type="component" value="Unassembled WGS sequence"/>
</dbReference>
<proteinExistence type="predicted"/>
<dbReference type="SUPFAM" id="SSF48208">
    <property type="entry name" value="Six-hairpin glycosidases"/>
    <property type="match status" value="1"/>
</dbReference>
<dbReference type="InterPro" id="IPR037018">
    <property type="entry name" value="GH65_N"/>
</dbReference>
<evidence type="ECO:0000259" key="4">
    <source>
        <dbReference type="Pfam" id="PF17167"/>
    </source>
</evidence>
<dbReference type="InterPro" id="IPR033432">
    <property type="entry name" value="GH94_catalytic"/>
</dbReference>
<dbReference type="PANTHER" id="PTHR37469">
    <property type="entry name" value="CELLOBIONIC ACID PHOSPHORYLASE-RELATED"/>
    <property type="match status" value="1"/>
</dbReference>
<evidence type="ECO:0000259" key="3">
    <source>
        <dbReference type="Pfam" id="PF06165"/>
    </source>
</evidence>
<dbReference type="InterPro" id="IPR010383">
    <property type="entry name" value="Glyco_hydrolase_94_b-supersand"/>
</dbReference>
<accession>A0A4R3K9H7</accession>
<reference evidence="5 6" key="1">
    <citation type="submission" date="2019-03" db="EMBL/GenBank/DDBJ databases">
        <title>Genomic Encyclopedia of Type Strains, Phase IV (KMG-IV): sequencing the most valuable type-strain genomes for metagenomic binning, comparative biology and taxonomic classification.</title>
        <authorList>
            <person name="Goeker M."/>
        </authorList>
    </citation>
    <scope>NUCLEOTIDE SEQUENCE [LARGE SCALE GENOMIC DNA]</scope>
    <source>
        <strain evidence="5 6">DSM 29489</strain>
    </source>
</reference>
<keyword evidence="2" id="KW-0808">Transferase</keyword>
<gene>
    <name evidence="5" type="ORF">EDD59_10899</name>
</gene>
<dbReference type="Pfam" id="PF17167">
    <property type="entry name" value="Glyco_hydro_94"/>
    <property type="match status" value="1"/>
</dbReference>
<evidence type="ECO:0000313" key="5">
    <source>
        <dbReference type="EMBL" id="TCS79513.1"/>
    </source>
</evidence>
<dbReference type="SUPFAM" id="SSF74650">
    <property type="entry name" value="Galactose mutarotase-like"/>
    <property type="match status" value="1"/>
</dbReference>
<dbReference type="EMBL" id="SLZZ01000008">
    <property type="protein sequence ID" value="TCS79513.1"/>
    <property type="molecule type" value="Genomic_DNA"/>
</dbReference>
<dbReference type="InterPro" id="IPR012341">
    <property type="entry name" value="6hp_glycosidase-like_sf"/>
</dbReference>
<sequence>MEYGFFDEKNREYVIERVDVPVSWTNYLGVEDTCAVINQTAGGYMFHKSPEYHRMTRFRGNAVPMDRPGFDLYLRDTQTKDYWSATWQPVGKPLEQVDYSCRHGLSYSRYFSRYADIETEMRLTIPLGEDVLLWDFTVENAGSQMRELQIFSFCEFSFHGVASDNQNFQMSMYCAGAGYQDGVIEQKMFYEPGKEQYFTASFRPDGYDTLRDSFLGLYHTEQNPEAVLKGQCTGSAEAGNNHCGSFQKNLKLEAGESIRLIFMLGSGNRKKGLRIREKYSNLNRVDQSYRELRDYWDDKLSSLQIQTPDKGMNVLTNTWTLYQAEINVMFSRFASFIEVGGRTGLGYRDTAQDAMCVPHSNPEKCRQRILQLLRALTTRGYGLHLFEPEWFDPDVKPEYADSPTVVPTAEKDRVHKLEQACSDDALWLVPSIVEYVKETGEMEFLKEKVTYADGGEDTVYEHMKRILDFSHEQVGKTGICKGLRADWNDCLNLGGGESALVTFLHYWAISNFLELAEYLQDKAEGWEIDGDIKKYRDMGKQVKKASEQLWDKEWYIRGITKNGKSIGTMEDEQGKVHLESNAWAVLSGAAEPGRGAAAMDSVEKWLYTPYGLQLNAPAYTKRDDDIGFVTRVCPGLKENASVFSHPNPWAWAAECVLGRGDKAVKFYDALCPYYQNDKIEIREAEPYSYCQFIMGKDHECYGRARHPFMTGSGGWAYFAVTHYILGIRPEMDSLLIDPCIPGEWKEFAVKRRWRNAEYQIRVENPDGVMKGIRSVLLDGKEVSEIPQMKEGTVHQIIVRMGGKTDD</sequence>
<organism evidence="5 6">
    <name type="scientific">Muricomes intestini</name>
    <dbReference type="NCBI Taxonomy" id="1796634"/>
    <lineage>
        <taxon>Bacteria</taxon>
        <taxon>Bacillati</taxon>
        <taxon>Bacillota</taxon>
        <taxon>Clostridia</taxon>
        <taxon>Lachnospirales</taxon>
        <taxon>Lachnospiraceae</taxon>
        <taxon>Muricomes</taxon>
    </lineage>
</organism>
<dbReference type="OrthoDB" id="9769991at2"/>
<dbReference type="InterPro" id="IPR008928">
    <property type="entry name" value="6-hairpin_glycosidase_sf"/>
</dbReference>
<dbReference type="GO" id="GO:0005975">
    <property type="term" value="P:carbohydrate metabolic process"/>
    <property type="evidence" value="ECO:0007669"/>
    <property type="project" value="InterPro"/>
</dbReference>
<protein>
    <submittedName>
        <fullName evidence="5">Chitobiose phosphorylase</fullName>
    </submittedName>
</protein>
<evidence type="ECO:0000256" key="2">
    <source>
        <dbReference type="ARBA" id="ARBA00022679"/>
    </source>
</evidence>
<comment type="caution">
    <text evidence="5">The sequence shown here is derived from an EMBL/GenBank/DDBJ whole genome shotgun (WGS) entry which is preliminary data.</text>
</comment>
<dbReference type="Pfam" id="PF06165">
    <property type="entry name" value="GH94_b-supersand"/>
    <property type="match status" value="1"/>
</dbReference>
<evidence type="ECO:0000313" key="6">
    <source>
        <dbReference type="Proteomes" id="UP000295726"/>
    </source>
</evidence>